<dbReference type="PaxDb" id="4097-A0A1S3Y6B0"/>
<name>A0A1S3Y6B0_TOBAC</name>
<dbReference type="RefSeq" id="XP_016447620.1">
    <property type="nucleotide sequence ID" value="XM_016592134.1"/>
</dbReference>
<dbReference type="KEGG" id="nta:107772643"/>
<organism evidence="1">
    <name type="scientific">Nicotiana tabacum</name>
    <name type="common">Common tobacco</name>
    <dbReference type="NCBI Taxonomy" id="4097"/>
    <lineage>
        <taxon>Eukaryota</taxon>
        <taxon>Viridiplantae</taxon>
        <taxon>Streptophyta</taxon>
        <taxon>Embryophyta</taxon>
        <taxon>Tracheophyta</taxon>
        <taxon>Spermatophyta</taxon>
        <taxon>Magnoliopsida</taxon>
        <taxon>eudicotyledons</taxon>
        <taxon>Gunneridae</taxon>
        <taxon>Pentapetalae</taxon>
        <taxon>asterids</taxon>
        <taxon>lamiids</taxon>
        <taxon>Solanales</taxon>
        <taxon>Solanaceae</taxon>
        <taxon>Nicotianoideae</taxon>
        <taxon>Nicotianeae</taxon>
        <taxon>Nicotiana</taxon>
    </lineage>
</organism>
<dbReference type="PANTHER" id="PTHR11439:SF481">
    <property type="entry name" value="REVERSE TRANSCRIPTASE TY1_COPIA-TYPE DOMAIN-CONTAINING PROTEIN"/>
    <property type="match status" value="1"/>
</dbReference>
<dbReference type="OrthoDB" id="1298236at2759"/>
<evidence type="ECO:0000313" key="1">
    <source>
        <dbReference type="RefSeq" id="XP_016447620.1"/>
    </source>
</evidence>
<dbReference type="CDD" id="cd09272">
    <property type="entry name" value="RNase_HI_RT_Ty1"/>
    <property type="match status" value="1"/>
</dbReference>
<gene>
    <name evidence="1" type="primary">LOC107772643</name>
</gene>
<dbReference type="STRING" id="4097.A0A1S3Y6B0"/>
<dbReference type="PANTHER" id="PTHR11439">
    <property type="entry name" value="GAG-POL-RELATED RETROTRANSPOSON"/>
    <property type="match status" value="1"/>
</dbReference>
<protein>
    <submittedName>
        <fullName evidence="1">Uncharacterized mitochondrial protein AtMg00810-like</fullName>
    </submittedName>
</protein>
<sequence length="136" mass="14928">MLNCKTVATPINVNEKLQLDDGIEKADGSSFRSLVGGLIYLTLTRPDISFSVGVISRFMHRPSKHHLRAAKRILRYVIGTTGFELCDWAGNLDDRKSVSGNFFTLSSAAITWSSKKQPTIVLSFSEVEYVAAASST</sequence>
<dbReference type="AlphaFoldDB" id="A0A1S3Y6B0"/>
<reference evidence="1" key="1">
    <citation type="submission" date="2025-08" db="UniProtKB">
        <authorList>
            <consortium name="RefSeq"/>
        </authorList>
    </citation>
    <scope>IDENTIFICATION</scope>
</reference>
<accession>A0A1S3Y6B0</accession>
<proteinExistence type="predicted"/>
<dbReference type="OMA" id="LCDWAGN"/>